<proteinExistence type="predicted"/>
<evidence type="ECO:0000313" key="2">
    <source>
        <dbReference type="EMBL" id="MBO2447277.1"/>
    </source>
</evidence>
<organism evidence="2 3">
    <name type="scientific">Actinomadura barringtoniae</name>
    <dbReference type="NCBI Taxonomy" id="1427535"/>
    <lineage>
        <taxon>Bacteria</taxon>
        <taxon>Bacillati</taxon>
        <taxon>Actinomycetota</taxon>
        <taxon>Actinomycetes</taxon>
        <taxon>Streptosporangiales</taxon>
        <taxon>Thermomonosporaceae</taxon>
        <taxon>Actinomadura</taxon>
    </lineage>
</organism>
<dbReference type="InterPro" id="IPR024301">
    <property type="entry name" value="Amidase_6"/>
</dbReference>
<dbReference type="Pfam" id="PF12671">
    <property type="entry name" value="Amidase_6"/>
    <property type="match status" value="1"/>
</dbReference>
<name>A0A939T5M3_9ACTN</name>
<evidence type="ECO:0000313" key="3">
    <source>
        <dbReference type="Proteomes" id="UP000669179"/>
    </source>
</evidence>
<sequence>MTAMVDFRQLNSADPDSWRAASQEWAALAKDLGRAAADLDRGTRRPLQNGGWSGAGAAIAAMKKIKNTIGALEAAEGELTAVSMVLAGLAQATEVSQVTLREAKDQAAREGLVIGPDGSVSRNPGTGFAPAPETILSVTQEQQISKLIGEALREATQSDQKSAAELRRLAGRTGETDPERAYNLDVNDASRTELEAIAGTIPTGPPEQVAQWWNSLPPAEQQKLMLAAPAALAGVAGIPEEIKAQLRGFDGVDRTKVVQFALQNWDRPVGRTYPDDCTNFVSEALRSGGLHQKGFDIAPFAGQSDTEHTWYGGQFGSGDPISPRSHSYTLARGLHEFLTSNNSSEVPLTQARPGDVMFWKDPHEGIHHTAVVTAVVDGHVYYTQHSGGAQNADWTARQTMYNELGDPQGASVIRVRQDD</sequence>
<comment type="caution">
    <text evidence="2">The sequence shown here is derived from an EMBL/GenBank/DDBJ whole genome shotgun (WGS) entry which is preliminary data.</text>
</comment>
<reference evidence="2" key="1">
    <citation type="submission" date="2021-03" db="EMBL/GenBank/DDBJ databases">
        <authorList>
            <person name="Kanchanasin P."/>
            <person name="Saeng-In P."/>
            <person name="Phongsopitanun W."/>
            <person name="Yuki M."/>
            <person name="Kudo T."/>
            <person name="Ohkuma M."/>
            <person name="Tanasupawat S."/>
        </authorList>
    </citation>
    <scope>NUCLEOTIDE SEQUENCE</scope>
    <source>
        <strain evidence="2">GKU 128</strain>
    </source>
</reference>
<evidence type="ECO:0000259" key="1">
    <source>
        <dbReference type="Pfam" id="PF12671"/>
    </source>
</evidence>
<dbReference type="Gene3D" id="3.90.1720.10">
    <property type="entry name" value="endopeptidase domain like (from Nostoc punctiforme)"/>
    <property type="match status" value="1"/>
</dbReference>
<protein>
    <submittedName>
        <fullName evidence="2">Amidase domain-containing protein</fullName>
    </submittedName>
</protein>
<dbReference type="EMBL" id="JAGEOJ010000003">
    <property type="protein sequence ID" value="MBO2447277.1"/>
    <property type="molecule type" value="Genomic_DNA"/>
</dbReference>
<feature type="domain" description="Putative amidase" evidence="1">
    <location>
        <begin position="253"/>
        <end position="395"/>
    </location>
</feature>
<dbReference type="AlphaFoldDB" id="A0A939T5M3"/>
<accession>A0A939T5M3</accession>
<keyword evidence="3" id="KW-1185">Reference proteome</keyword>
<dbReference type="Proteomes" id="UP000669179">
    <property type="component" value="Unassembled WGS sequence"/>
</dbReference>
<gene>
    <name evidence="2" type="ORF">J4573_09290</name>
</gene>